<accession>A0ACC2QEW0</accession>
<name>A0ACC2QEW0_9NEOP</name>
<dbReference type="Proteomes" id="UP001231649">
    <property type="component" value="Chromosome 4"/>
</dbReference>
<gene>
    <name evidence="1" type="ORF">PYW08_013198</name>
</gene>
<dbReference type="EMBL" id="CM056780">
    <property type="protein sequence ID" value="KAJ8715913.1"/>
    <property type="molecule type" value="Genomic_DNA"/>
</dbReference>
<protein>
    <submittedName>
        <fullName evidence="1">Uncharacterized protein</fullName>
    </submittedName>
</protein>
<proteinExistence type="predicted"/>
<organism evidence="1 2">
    <name type="scientific">Mythimna loreyi</name>
    <dbReference type="NCBI Taxonomy" id="667449"/>
    <lineage>
        <taxon>Eukaryota</taxon>
        <taxon>Metazoa</taxon>
        <taxon>Ecdysozoa</taxon>
        <taxon>Arthropoda</taxon>
        <taxon>Hexapoda</taxon>
        <taxon>Insecta</taxon>
        <taxon>Pterygota</taxon>
        <taxon>Neoptera</taxon>
        <taxon>Endopterygota</taxon>
        <taxon>Lepidoptera</taxon>
        <taxon>Glossata</taxon>
        <taxon>Ditrysia</taxon>
        <taxon>Noctuoidea</taxon>
        <taxon>Noctuidae</taxon>
        <taxon>Noctuinae</taxon>
        <taxon>Hadenini</taxon>
        <taxon>Mythimna</taxon>
    </lineage>
</organism>
<sequence length="132" mass="15770">MIERVQYKFLRTVHYRCYGYYLSYQNLLTKYKLLTLENRRQYLEAMNLYNIVRNKFDCIDLSNLLCYVVPRTVHKRKARAGKLFTVGPCKSNSGLRSPVRRMVDAYNETFEHIDIFACSPYMFKSLILKELS</sequence>
<evidence type="ECO:0000313" key="2">
    <source>
        <dbReference type="Proteomes" id="UP001231649"/>
    </source>
</evidence>
<evidence type="ECO:0000313" key="1">
    <source>
        <dbReference type="EMBL" id="KAJ8715913.1"/>
    </source>
</evidence>
<reference evidence="1" key="1">
    <citation type="submission" date="2023-03" db="EMBL/GenBank/DDBJ databases">
        <title>Chromosome-level genomes of two armyworms, Mythimna separata and Mythimna loreyi, provide insights into the biosynthesis and reception of sex pheromones.</title>
        <authorList>
            <person name="Zhao H."/>
        </authorList>
    </citation>
    <scope>NUCLEOTIDE SEQUENCE</scope>
    <source>
        <strain evidence="1">BeijingLab</strain>
    </source>
</reference>
<keyword evidence="2" id="KW-1185">Reference proteome</keyword>
<comment type="caution">
    <text evidence="1">The sequence shown here is derived from an EMBL/GenBank/DDBJ whole genome shotgun (WGS) entry which is preliminary data.</text>
</comment>